<protein>
    <submittedName>
        <fullName evidence="1">Uncharacterized protein</fullName>
    </submittedName>
</protein>
<organism evidence="1 2">
    <name type="scientific">Lipomyces orientalis</name>
    <dbReference type="NCBI Taxonomy" id="1233043"/>
    <lineage>
        <taxon>Eukaryota</taxon>
        <taxon>Fungi</taxon>
        <taxon>Dikarya</taxon>
        <taxon>Ascomycota</taxon>
        <taxon>Saccharomycotina</taxon>
        <taxon>Lipomycetes</taxon>
        <taxon>Lipomycetales</taxon>
        <taxon>Lipomycetaceae</taxon>
        <taxon>Lipomyces</taxon>
    </lineage>
</organism>
<name>A0ACC3TSU2_9ASCO</name>
<sequence>MSRPANPWLASKGLLYDIVFQAADRRGDGQLFLNDAEAARSTASDWQLVTSWMMPQALLRSPGSTILAAAARLRQKNLLDRLLNWYIDSVRSHFALHGLPAIKSPDISGIMSDPISIGNSVRRVLSTLCDALHHYMFPISFLYAEDSSKEDMLARTRFRHSLNAMIDIALSDHEFQLMARLLVEHQLAACGRNEEQQIIDREEDEPKRLAFLAGIRQQIDILGVQDRMERIVADVYHTFIPRYVSQQYARIWEQEEREEPLMVELKNLIYGPISRCISTLIRRDELLEARLLELATECLVKLGIKEAFDMVIYFPDSIPALEYLKMCLRTQEHRAQLVTTFQNACHARLLHCGANTSDIISFYMSTIKVFRLLEPRGVLLDKVSRPIRRYLRDREDTVKCIVYGMLEVEDANTGDLSELGKELAAASGAQNADAVDDNDYFNMDWVPDPVDAAPDFRNKRASDFIGSLLSLYDNKEVFVKEIVVVLANRLLELKNYEIDREMMHLELLKLLFGESDLHNSDVMVKDILESKRVDSNIHDPTTVAPGTYPVAGIVHASILSRLFWPAFRDEDLVLPSVIEEQLNRYSAKFSILKSARKLTWLKRLGTVDVTLELEDRTLDFTVSPDRASMIYLFQDKSTYTLNELTARLNLDETMTRRALGFWIKNDVLKEDETCKDKYILLERAEERKKKMLLDDAAESSVQTAEEKATEEMRIYWSYVNGMLTNIPALPIDRIQSFLKMLIPKEVGYSRSVDELRDFLTVMVAEEKLEFVSGSYRLKK</sequence>
<proteinExistence type="predicted"/>
<gene>
    <name evidence="1" type="ORF">V1517DRAFT_317961</name>
</gene>
<dbReference type="Proteomes" id="UP001489719">
    <property type="component" value="Unassembled WGS sequence"/>
</dbReference>
<accession>A0ACC3TSU2</accession>
<evidence type="ECO:0000313" key="1">
    <source>
        <dbReference type="EMBL" id="KAK9324209.1"/>
    </source>
</evidence>
<dbReference type="EMBL" id="MU970052">
    <property type="protein sequence ID" value="KAK9324209.1"/>
    <property type="molecule type" value="Genomic_DNA"/>
</dbReference>
<evidence type="ECO:0000313" key="2">
    <source>
        <dbReference type="Proteomes" id="UP001489719"/>
    </source>
</evidence>
<comment type="caution">
    <text evidence="1">The sequence shown here is derived from an EMBL/GenBank/DDBJ whole genome shotgun (WGS) entry which is preliminary data.</text>
</comment>
<reference evidence="2" key="1">
    <citation type="journal article" date="2024" name="Front. Bioeng. Biotechnol.">
        <title>Genome-scale model development and genomic sequencing of the oleaginous clade Lipomyces.</title>
        <authorList>
            <person name="Czajka J.J."/>
            <person name="Han Y."/>
            <person name="Kim J."/>
            <person name="Mondo S.J."/>
            <person name="Hofstad B.A."/>
            <person name="Robles A."/>
            <person name="Haridas S."/>
            <person name="Riley R."/>
            <person name="LaButti K."/>
            <person name="Pangilinan J."/>
            <person name="Andreopoulos W."/>
            <person name="Lipzen A."/>
            <person name="Yan J."/>
            <person name="Wang M."/>
            <person name="Ng V."/>
            <person name="Grigoriev I.V."/>
            <person name="Spatafora J.W."/>
            <person name="Magnuson J.K."/>
            <person name="Baker S.E."/>
            <person name="Pomraning K.R."/>
        </authorList>
    </citation>
    <scope>NUCLEOTIDE SEQUENCE [LARGE SCALE GENOMIC DNA]</scope>
    <source>
        <strain evidence="2">CBS 10300</strain>
    </source>
</reference>
<keyword evidence="2" id="KW-1185">Reference proteome</keyword>